<comment type="catalytic activity">
    <reaction evidence="11">
        <text>N(6)-dimethylallyladenosine(37) in tRNA + (sulfur carrier)-SH + AH2 + 2 S-adenosyl-L-methionine = 2-methylsulfanyl-N(6)-dimethylallyladenosine(37) in tRNA + (sulfur carrier)-H + 5'-deoxyadenosine + L-methionine + A + S-adenosyl-L-homocysteine + 2 H(+)</text>
        <dbReference type="Rhea" id="RHEA:37067"/>
        <dbReference type="Rhea" id="RHEA-COMP:10375"/>
        <dbReference type="Rhea" id="RHEA-COMP:10376"/>
        <dbReference type="Rhea" id="RHEA-COMP:14737"/>
        <dbReference type="Rhea" id="RHEA-COMP:14739"/>
        <dbReference type="ChEBI" id="CHEBI:13193"/>
        <dbReference type="ChEBI" id="CHEBI:15378"/>
        <dbReference type="ChEBI" id="CHEBI:17319"/>
        <dbReference type="ChEBI" id="CHEBI:17499"/>
        <dbReference type="ChEBI" id="CHEBI:29917"/>
        <dbReference type="ChEBI" id="CHEBI:57844"/>
        <dbReference type="ChEBI" id="CHEBI:57856"/>
        <dbReference type="ChEBI" id="CHEBI:59789"/>
        <dbReference type="ChEBI" id="CHEBI:64428"/>
        <dbReference type="ChEBI" id="CHEBI:74415"/>
        <dbReference type="ChEBI" id="CHEBI:74417"/>
        <dbReference type="EC" id="2.8.4.3"/>
    </reaction>
</comment>
<feature type="binding site" evidence="11">
    <location>
        <position position="192"/>
    </location>
    <ligand>
        <name>[4Fe-4S] cluster</name>
        <dbReference type="ChEBI" id="CHEBI:49883"/>
        <label>2</label>
        <note>4Fe-4S-S-AdoMet</note>
    </ligand>
</feature>
<dbReference type="InterPro" id="IPR020612">
    <property type="entry name" value="Methylthiotransferase_CS"/>
</dbReference>
<dbReference type="PROSITE" id="PS51449">
    <property type="entry name" value="MTTASE_N"/>
    <property type="match status" value="1"/>
</dbReference>
<name>A0A7L6N2S8_9MOLU</name>
<evidence type="ECO:0000256" key="10">
    <source>
        <dbReference type="ARBA" id="ARBA00033765"/>
    </source>
</evidence>
<evidence type="ECO:0000256" key="4">
    <source>
        <dbReference type="ARBA" id="ARBA00022679"/>
    </source>
</evidence>
<comment type="cofactor">
    <cofactor evidence="11">
        <name>[4Fe-4S] cluster</name>
        <dbReference type="ChEBI" id="CHEBI:49883"/>
    </cofactor>
    <text evidence="11">Binds 2 [4Fe-4S] clusters. One cluster is coordinated with 3 cysteines and an exchangeable S-adenosyl-L-methionine.</text>
</comment>
<keyword evidence="5 11" id="KW-0949">S-adenosyl-L-methionine</keyword>
<keyword evidence="7 11" id="KW-0479">Metal-binding</keyword>
<dbReference type="GO" id="GO:0051539">
    <property type="term" value="F:4 iron, 4 sulfur cluster binding"/>
    <property type="evidence" value="ECO:0007669"/>
    <property type="project" value="UniProtKB-UniRule"/>
</dbReference>
<evidence type="ECO:0000313" key="15">
    <source>
        <dbReference type="EMBL" id="QLY39762.1"/>
    </source>
</evidence>
<feature type="binding site" evidence="11">
    <location>
        <position position="199"/>
    </location>
    <ligand>
        <name>[4Fe-4S] cluster</name>
        <dbReference type="ChEBI" id="CHEBI:49883"/>
        <label>2</label>
        <note>4Fe-4S-S-AdoMet</note>
    </ligand>
</feature>
<organism evidence="15 16">
    <name type="scientific">Hujiaoplasma nucleasis</name>
    <dbReference type="NCBI Taxonomy" id="2725268"/>
    <lineage>
        <taxon>Bacteria</taxon>
        <taxon>Bacillati</taxon>
        <taxon>Mycoplasmatota</taxon>
        <taxon>Mollicutes</taxon>
        <taxon>Candidatus Izemoplasmatales</taxon>
        <taxon>Hujiaoplasmataceae</taxon>
        <taxon>Hujiaoplasma</taxon>
    </lineage>
</organism>
<keyword evidence="9 11" id="KW-0411">Iron-sulfur</keyword>
<dbReference type="NCBIfam" id="TIGR01574">
    <property type="entry name" value="miaB-methiolase"/>
    <property type="match status" value="1"/>
</dbReference>
<dbReference type="FunFam" id="3.80.30.20:FF:000001">
    <property type="entry name" value="tRNA-2-methylthio-N(6)-dimethylallyladenosine synthase 2"/>
    <property type="match status" value="1"/>
</dbReference>
<dbReference type="InterPro" id="IPR058240">
    <property type="entry name" value="rSAM_sf"/>
</dbReference>
<dbReference type="SFLD" id="SFLDG01061">
    <property type="entry name" value="methylthiotransferase"/>
    <property type="match status" value="1"/>
</dbReference>
<dbReference type="Gene3D" id="3.80.30.20">
    <property type="entry name" value="tm_1862 like domain"/>
    <property type="match status" value="1"/>
</dbReference>
<dbReference type="Gene3D" id="3.40.50.12160">
    <property type="entry name" value="Methylthiotransferase, N-terminal domain"/>
    <property type="match status" value="1"/>
</dbReference>
<evidence type="ECO:0000256" key="7">
    <source>
        <dbReference type="ARBA" id="ARBA00022723"/>
    </source>
</evidence>
<dbReference type="SUPFAM" id="SSF102114">
    <property type="entry name" value="Radical SAM enzymes"/>
    <property type="match status" value="1"/>
</dbReference>
<feature type="binding site" evidence="11">
    <location>
        <position position="82"/>
    </location>
    <ligand>
        <name>[4Fe-4S] cluster</name>
        <dbReference type="ChEBI" id="CHEBI:49883"/>
        <label>1</label>
    </ligand>
</feature>
<dbReference type="GO" id="GO:0035597">
    <property type="term" value="F:tRNA-2-methylthio-N(6)-dimethylallyladenosine(37) synthase activity"/>
    <property type="evidence" value="ECO:0007669"/>
    <property type="project" value="UniProtKB-EC"/>
</dbReference>
<dbReference type="Pfam" id="PF04055">
    <property type="entry name" value="Radical_SAM"/>
    <property type="match status" value="1"/>
</dbReference>
<evidence type="ECO:0000256" key="11">
    <source>
        <dbReference type="HAMAP-Rule" id="MF_01864"/>
    </source>
</evidence>
<keyword evidence="16" id="KW-1185">Reference proteome</keyword>
<evidence type="ECO:0000256" key="8">
    <source>
        <dbReference type="ARBA" id="ARBA00023004"/>
    </source>
</evidence>
<dbReference type="HAMAP" id="MF_01864">
    <property type="entry name" value="tRNA_metthiotr_MiaB"/>
    <property type="match status" value="1"/>
</dbReference>
<dbReference type="SFLD" id="SFLDF00273">
    <property type="entry name" value="(dimethylallyl)adenosine_tRNA"/>
    <property type="match status" value="1"/>
</dbReference>
<dbReference type="KEGG" id="tbk:HF295_02350"/>
<dbReference type="SFLD" id="SFLDG01082">
    <property type="entry name" value="B12-binding_domain_containing"/>
    <property type="match status" value="1"/>
</dbReference>
<comment type="subcellular location">
    <subcellularLocation>
        <location evidence="11">Cytoplasm</location>
    </subcellularLocation>
</comment>
<dbReference type="NCBIfam" id="TIGR00089">
    <property type="entry name" value="MiaB/RimO family radical SAM methylthiotransferase"/>
    <property type="match status" value="1"/>
</dbReference>
<evidence type="ECO:0000256" key="3">
    <source>
        <dbReference type="ARBA" id="ARBA00022490"/>
    </source>
</evidence>
<evidence type="ECO:0000256" key="2">
    <source>
        <dbReference type="ARBA" id="ARBA00022485"/>
    </source>
</evidence>
<evidence type="ECO:0000256" key="1">
    <source>
        <dbReference type="ARBA" id="ARBA00003234"/>
    </source>
</evidence>
<sequence>MEKLHKPDLKLARKRSKEHIETKEYQKTEIINLGLGKKYLIQTHGCQANEADTEVLAGLLEDQAFTKTDIIEETDVLIINTCAIRENAENKVFGELGRLKSYKKVNPNMIIAVAGCMPQEEAVVERILNKYKHVDIVFGTHNVSQFIEYLHYVMVEKKRLIEVFSKEGDIIENLPQARDHRFKAWVNIMYGCDEFCTYCIVPYTRGKERSRQKDYIIKEVKNLVKRGYKEITLLGQNVNSYGLDFDNIDYSFANLLEDLAKLDVPRIKFTTSHPKDFSDDIIDIISKYDNIMPFIHLPVQSGSNSVLKKMNRKYTKEEYLTLVEKIYDKIPNVSLTTDIIVAFPSETEDDFKETLDLVEKARFEGAYTFIYSPRKGTPAASYENNISEEEAKSRLYQLNKLVNEGYLRGNKRFEHQTVKVLVEGPSKTRPDVLSGYTENNKLVNFKGPESLVGKIIEVYIEEAKTWSLDGIIKNS</sequence>
<feature type="binding site" evidence="11">
    <location>
        <position position="46"/>
    </location>
    <ligand>
        <name>[4Fe-4S] cluster</name>
        <dbReference type="ChEBI" id="CHEBI:49883"/>
        <label>1</label>
    </ligand>
</feature>
<dbReference type="RefSeq" id="WP_312032242.1">
    <property type="nucleotide sequence ID" value="NZ_CP051151.1"/>
</dbReference>
<accession>A0A7L6N2S8</accession>
<feature type="domain" description="Radical SAM core" evidence="14">
    <location>
        <begin position="178"/>
        <end position="408"/>
    </location>
</feature>
<dbReference type="InterPro" id="IPR038135">
    <property type="entry name" value="Methylthiotransferase_N_sf"/>
</dbReference>
<keyword evidence="3 11" id="KW-0963">Cytoplasm</keyword>
<evidence type="ECO:0000259" key="13">
    <source>
        <dbReference type="PROSITE" id="PS51449"/>
    </source>
</evidence>
<comment type="function">
    <text evidence="1 11">Catalyzes the methylthiolation of N6-(dimethylallyl)adenosine (i(6)A), leading to the formation of 2-methylthio-N6-(dimethylallyl)adenosine (ms(2)i(6)A) at position 37 in tRNAs that read codons beginning with uridine.</text>
</comment>
<dbReference type="Pfam" id="PF00919">
    <property type="entry name" value="UPF0004"/>
    <property type="match status" value="1"/>
</dbReference>
<dbReference type="InterPro" id="IPR002792">
    <property type="entry name" value="TRAM_dom"/>
</dbReference>
<dbReference type="GO" id="GO:0046872">
    <property type="term" value="F:metal ion binding"/>
    <property type="evidence" value="ECO:0007669"/>
    <property type="project" value="UniProtKB-KW"/>
</dbReference>
<dbReference type="InterPro" id="IPR007197">
    <property type="entry name" value="rSAM"/>
</dbReference>
<keyword evidence="6 11" id="KW-0819">tRNA processing</keyword>
<gene>
    <name evidence="11 15" type="primary">miaB</name>
    <name evidence="15" type="ORF">HF295_02350</name>
</gene>
<keyword evidence="4 11" id="KW-0808">Transferase</keyword>
<dbReference type="InterPro" id="IPR005839">
    <property type="entry name" value="Methylthiotransferase"/>
</dbReference>
<comment type="similarity">
    <text evidence="11">Belongs to the methylthiotransferase family. MiaB subfamily.</text>
</comment>
<dbReference type="PROSITE" id="PS01278">
    <property type="entry name" value="MTTASE_RADICAL"/>
    <property type="match status" value="1"/>
</dbReference>
<proteinExistence type="inferred from homology"/>
<dbReference type="InterPro" id="IPR006638">
    <property type="entry name" value="Elp3/MiaA/NifB-like_rSAM"/>
</dbReference>
<dbReference type="EC" id="2.8.4.3" evidence="10 11"/>
<reference evidence="15 16" key="1">
    <citation type="submission" date="2020-04" db="EMBL/GenBank/DDBJ databases">
        <authorList>
            <person name="Zheng R.K."/>
            <person name="Sun C.M."/>
        </authorList>
    </citation>
    <scope>NUCLEOTIDE SEQUENCE [LARGE SCALE GENOMIC DNA]</scope>
    <source>
        <strain evidence="16">zrk29</strain>
    </source>
</reference>
<dbReference type="PANTHER" id="PTHR43020:SF2">
    <property type="entry name" value="MITOCHONDRIAL TRNA METHYLTHIOTRANSFERASE CDK5RAP1"/>
    <property type="match status" value="1"/>
</dbReference>
<dbReference type="EMBL" id="CP051151">
    <property type="protein sequence ID" value="QLY39762.1"/>
    <property type="molecule type" value="Genomic_DNA"/>
</dbReference>
<dbReference type="InterPro" id="IPR023404">
    <property type="entry name" value="rSAM_horseshoe"/>
</dbReference>
<feature type="domain" description="TRAM" evidence="12">
    <location>
        <begin position="411"/>
        <end position="474"/>
    </location>
</feature>
<evidence type="ECO:0000259" key="12">
    <source>
        <dbReference type="PROSITE" id="PS50926"/>
    </source>
</evidence>
<dbReference type="FunFam" id="3.40.50.12160:FF:000006">
    <property type="entry name" value="tRNA-2-methylthio-N(6)-dimethylallyladenosine synthase"/>
    <property type="match status" value="1"/>
</dbReference>
<dbReference type="GO" id="GO:0005829">
    <property type="term" value="C:cytosol"/>
    <property type="evidence" value="ECO:0007669"/>
    <property type="project" value="TreeGrafter"/>
</dbReference>
<protein>
    <recommendedName>
        <fullName evidence="10 11">tRNA-2-methylthio-N(6)-dimethylallyladenosine synthase</fullName>
        <ecNumber evidence="10 11">2.8.4.3</ecNumber>
    </recommendedName>
    <alternativeName>
        <fullName evidence="11">(Dimethylallyl)adenosine tRNA methylthiotransferase MiaB</fullName>
    </alternativeName>
    <alternativeName>
        <fullName evidence="11">tRNA-i(6)A37 methylthiotransferase</fullName>
    </alternativeName>
</protein>
<feature type="binding site" evidence="11">
    <location>
        <position position="116"/>
    </location>
    <ligand>
        <name>[4Fe-4S] cluster</name>
        <dbReference type="ChEBI" id="CHEBI:49883"/>
        <label>1</label>
    </ligand>
</feature>
<keyword evidence="8 11" id="KW-0408">Iron</keyword>
<dbReference type="InterPro" id="IPR006463">
    <property type="entry name" value="MiaB_methiolase"/>
</dbReference>
<evidence type="ECO:0000256" key="6">
    <source>
        <dbReference type="ARBA" id="ARBA00022694"/>
    </source>
</evidence>
<evidence type="ECO:0000259" key="14">
    <source>
        <dbReference type="PROSITE" id="PS51918"/>
    </source>
</evidence>
<dbReference type="SMART" id="SM00729">
    <property type="entry name" value="Elp3"/>
    <property type="match status" value="1"/>
</dbReference>
<feature type="binding site" evidence="11">
    <location>
        <position position="196"/>
    </location>
    <ligand>
        <name>[4Fe-4S] cluster</name>
        <dbReference type="ChEBI" id="CHEBI:49883"/>
        <label>2</label>
        <note>4Fe-4S-S-AdoMet</note>
    </ligand>
</feature>
<evidence type="ECO:0000313" key="16">
    <source>
        <dbReference type="Proteomes" id="UP000512167"/>
    </source>
</evidence>
<feature type="domain" description="MTTase N-terminal" evidence="13">
    <location>
        <begin position="37"/>
        <end position="155"/>
    </location>
</feature>
<evidence type="ECO:0000256" key="5">
    <source>
        <dbReference type="ARBA" id="ARBA00022691"/>
    </source>
</evidence>
<dbReference type="AlphaFoldDB" id="A0A7L6N2S8"/>
<dbReference type="PROSITE" id="PS51918">
    <property type="entry name" value="RADICAL_SAM"/>
    <property type="match status" value="1"/>
</dbReference>
<dbReference type="PROSITE" id="PS50926">
    <property type="entry name" value="TRAM"/>
    <property type="match status" value="1"/>
</dbReference>
<dbReference type="Pfam" id="PF01938">
    <property type="entry name" value="TRAM"/>
    <property type="match status" value="1"/>
</dbReference>
<dbReference type="PANTHER" id="PTHR43020">
    <property type="entry name" value="CDK5 REGULATORY SUBUNIT-ASSOCIATED PROTEIN 1"/>
    <property type="match status" value="1"/>
</dbReference>
<dbReference type="InterPro" id="IPR013848">
    <property type="entry name" value="Methylthiotransferase_N"/>
</dbReference>
<keyword evidence="2 11" id="KW-0004">4Fe-4S</keyword>
<dbReference type="SFLD" id="SFLDS00029">
    <property type="entry name" value="Radical_SAM"/>
    <property type="match status" value="1"/>
</dbReference>
<dbReference type="Proteomes" id="UP000512167">
    <property type="component" value="Chromosome"/>
</dbReference>
<evidence type="ECO:0000256" key="9">
    <source>
        <dbReference type="ARBA" id="ARBA00023014"/>
    </source>
</evidence>
<comment type="subunit">
    <text evidence="11">Monomer.</text>
</comment>